<feature type="domain" description="DUF8128" evidence="3">
    <location>
        <begin position="107"/>
        <end position="410"/>
    </location>
</feature>
<evidence type="ECO:0000259" key="3">
    <source>
        <dbReference type="Pfam" id="PF26449"/>
    </source>
</evidence>
<evidence type="ECO:0000313" key="5">
    <source>
        <dbReference type="Proteomes" id="UP000182860"/>
    </source>
</evidence>
<keyword evidence="2" id="KW-1133">Transmembrane helix</keyword>
<keyword evidence="2" id="KW-0812">Transmembrane</keyword>
<dbReference type="Pfam" id="PF26449">
    <property type="entry name" value="DUF8128"/>
    <property type="match status" value="1"/>
</dbReference>
<name>A0A1J4T9K6_9BACT</name>
<feature type="transmembrane region" description="Helical" evidence="2">
    <location>
        <begin position="21"/>
        <end position="42"/>
    </location>
</feature>
<accession>A0A1J4T9K6</accession>
<feature type="region of interest" description="Disordered" evidence="1">
    <location>
        <begin position="451"/>
        <end position="476"/>
    </location>
</feature>
<evidence type="ECO:0000256" key="1">
    <source>
        <dbReference type="SAM" id="MobiDB-lite"/>
    </source>
</evidence>
<gene>
    <name evidence="4" type="ORF">AUJ35_03105</name>
</gene>
<sequence length="476" mass="54990">MNIVVDLSSISEFFNLPPETMLWRFMAYYGWIIIALMYLYFAKEMWLIKVQMGFLKKVKFMFLAIDIPRGNEQSPRAVENMLAYLAGAHSTLNWFEKYWEGKFQLSFSFEIVSIDGYTQFIIRTPVEFRYLVESAVYSQYPDTEISEIDDYTEGLPRKFPHEEYDVWGAEFIQVSNQMFPIKLYEEFEHKLGPDETYYKDPMASLMDLCSSLQKGEQLWYQILVIPTDFDWVKEADVEVEKIMGKKPTVSFFNGIIDFVVDVIGAISEAIYSIWGDVEVKEKEFTPLKMLELKPKQKKQVEALHEKTAKLGFLAKLRMVYIAKKEVFTPKKVANGFVGYIKQFAALDLNSFKPDMKYTATSTTYFNKINRLNQRKTNIVNNYINRDAGSGRIPGIYTIAELASIWHFPLEASTNAPLVQKAPMKKAKPPLSLPTEEDISVWRDTLEPIYSLDDKKPVNNIPVEDEANTPPSNLPLG</sequence>
<dbReference type="Proteomes" id="UP000182860">
    <property type="component" value="Unassembled WGS sequence"/>
</dbReference>
<proteinExistence type="predicted"/>
<protein>
    <recommendedName>
        <fullName evidence="3">DUF8128 domain-containing protein</fullName>
    </recommendedName>
</protein>
<reference evidence="4 5" key="1">
    <citation type="journal article" date="2016" name="Environ. Microbiol.">
        <title>Genomic resolution of a cold subsurface aquifer community provides metabolic insights for novel microbes adapted to high CO concentrations.</title>
        <authorList>
            <person name="Probst A.J."/>
            <person name="Castelle C.J."/>
            <person name="Singh A."/>
            <person name="Brown C.T."/>
            <person name="Anantharaman K."/>
            <person name="Sharon I."/>
            <person name="Hug L.A."/>
            <person name="Burstein D."/>
            <person name="Emerson J.B."/>
            <person name="Thomas B.C."/>
            <person name="Banfield J.F."/>
        </authorList>
    </citation>
    <scope>NUCLEOTIDE SEQUENCE [LARGE SCALE GENOMIC DNA]</scope>
    <source>
        <strain evidence="4">CG1_02_41_21</strain>
    </source>
</reference>
<dbReference type="AlphaFoldDB" id="A0A1J4T9K6"/>
<comment type="caution">
    <text evidence="4">The sequence shown here is derived from an EMBL/GenBank/DDBJ whole genome shotgun (WGS) entry which is preliminary data.</text>
</comment>
<evidence type="ECO:0000256" key="2">
    <source>
        <dbReference type="SAM" id="Phobius"/>
    </source>
</evidence>
<organism evidence="4 5">
    <name type="scientific">Candidatus Falkowbacteria bacterium CG1_02_41_21</name>
    <dbReference type="NCBI Taxonomy" id="1805147"/>
    <lineage>
        <taxon>Bacteria</taxon>
        <taxon>Candidatus Falkowiibacteriota</taxon>
    </lineage>
</organism>
<dbReference type="EMBL" id="MNUV01000057">
    <property type="protein sequence ID" value="OIO06903.1"/>
    <property type="molecule type" value="Genomic_DNA"/>
</dbReference>
<keyword evidence="2" id="KW-0472">Membrane</keyword>
<evidence type="ECO:0000313" key="4">
    <source>
        <dbReference type="EMBL" id="OIO06903.1"/>
    </source>
</evidence>
<dbReference type="InterPro" id="IPR058441">
    <property type="entry name" value="DUF8128"/>
</dbReference>